<name>A0A2T3NAH9_9GAMM</name>
<dbReference type="InterPro" id="IPR009288">
    <property type="entry name" value="AIG2-like_dom"/>
</dbReference>
<dbReference type="PANTHER" id="PTHR12510:SF4">
    <property type="entry name" value="GAMMA-GLUTAMYLAMINECYCLOTRANSFERASE"/>
    <property type="match status" value="1"/>
</dbReference>
<dbReference type="Proteomes" id="UP000241346">
    <property type="component" value="Unassembled WGS sequence"/>
</dbReference>
<dbReference type="AlphaFoldDB" id="A0A2T3NAH9"/>
<dbReference type="SUPFAM" id="SSF110857">
    <property type="entry name" value="Gamma-glutamyl cyclotransferase-like"/>
    <property type="match status" value="1"/>
</dbReference>
<dbReference type="OrthoDB" id="482277at2"/>
<dbReference type="InterPro" id="IPR036568">
    <property type="entry name" value="GGCT-like_sf"/>
</dbReference>
<evidence type="ECO:0000313" key="5">
    <source>
        <dbReference type="EMBL" id="PSW10608.1"/>
    </source>
</evidence>
<evidence type="ECO:0000256" key="1">
    <source>
        <dbReference type="ARBA" id="ARBA00008861"/>
    </source>
</evidence>
<comment type="similarity">
    <text evidence="1 3">Belongs to the gamma-glutamylcyclotransferase family.</text>
</comment>
<dbReference type="Gene3D" id="3.10.490.10">
    <property type="entry name" value="Gamma-glutamyl cyclotransferase-like"/>
    <property type="match status" value="1"/>
</dbReference>
<feature type="active site" description="Proton acceptor" evidence="2">
    <location>
        <position position="77"/>
    </location>
</feature>
<gene>
    <name evidence="5" type="ORF">C9J01_18615</name>
</gene>
<dbReference type="GO" id="GO:0016740">
    <property type="term" value="F:transferase activity"/>
    <property type="evidence" value="ECO:0007669"/>
    <property type="project" value="UniProtKB-KW"/>
</dbReference>
<dbReference type="InterPro" id="IPR013024">
    <property type="entry name" value="GGCT-like"/>
</dbReference>
<evidence type="ECO:0000259" key="4">
    <source>
        <dbReference type="Pfam" id="PF06094"/>
    </source>
</evidence>
<dbReference type="Pfam" id="PF06094">
    <property type="entry name" value="GGACT"/>
    <property type="match status" value="1"/>
</dbReference>
<feature type="domain" description="Gamma-glutamylcyclotransferase AIG2-like" evidence="4">
    <location>
        <begin position="7"/>
        <end position="116"/>
    </location>
</feature>
<dbReference type="GO" id="GO:0061929">
    <property type="term" value="F:gamma-glutamylaminecyclotransferase activity"/>
    <property type="evidence" value="ECO:0007669"/>
    <property type="project" value="InterPro"/>
</dbReference>
<dbReference type="GO" id="GO:0005829">
    <property type="term" value="C:cytosol"/>
    <property type="evidence" value="ECO:0007669"/>
    <property type="project" value="TreeGrafter"/>
</dbReference>
<accession>A0A2T3NAH9</accession>
<dbReference type="InterPro" id="IPR039126">
    <property type="entry name" value="GGACT"/>
</dbReference>
<dbReference type="CDD" id="cd06661">
    <property type="entry name" value="GGCT_like"/>
    <property type="match status" value="1"/>
</dbReference>
<dbReference type="PANTHER" id="PTHR12510">
    <property type="entry name" value="TROPONIN C-AKIN-1 PROTEIN"/>
    <property type="match status" value="1"/>
</dbReference>
<comment type="caution">
    <text evidence="5">The sequence shown here is derived from an EMBL/GenBank/DDBJ whole genome shotgun (WGS) entry which is preliminary data.</text>
</comment>
<evidence type="ECO:0000256" key="3">
    <source>
        <dbReference type="RuleBase" id="RU367036"/>
    </source>
</evidence>
<proteinExistence type="inferred from homology"/>
<protein>
    <recommendedName>
        <fullName evidence="3">Gamma-glutamylcyclotransferase family protein</fullName>
    </recommendedName>
</protein>
<sequence length="124" mass="13962">MGSRVRVFVYGTLREGEANAYLLKEAVKLGDSCLVSGYILYDLGAYPAAIASHSGESLLGEVYQINESILRDLDWLEEYPVEYDRVEIETSYGKAWIYLYNQSVAGLPVIGHGDWCHRKRKIPA</sequence>
<keyword evidence="5" id="KW-0808">Transferase</keyword>
<evidence type="ECO:0000256" key="2">
    <source>
        <dbReference type="PIRSR" id="PIRSR639126-1"/>
    </source>
</evidence>
<evidence type="ECO:0000313" key="6">
    <source>
        <dbReference type="Proteomes" id="UP000241346"/>
    </source>
</evidence>
<reference evidence="5 6" key="1">
    <citation type="submission" date="2018-03" db="EMBL/GenBank/DDBJ databases">
        <title>Whole genome sequencing of Histamine producing bacteria.</title>
        <authorList>
            <person name="Butler K."/>
        </authorList>
    </citation>
    <scope>NUCLEOTIDE SEQUENCE [LARGE SCALE GENOMIC DNA]</scope>
    <source>
        <strain evidence="5 6">DSM 19138</strain>
    </source>
</reference>
<dbReference type="EMBL" id="PYMB01000010">
    <property type="protein sequence ID" value="PSW10608.1"/>
    <property type="molecule type" value="Genomic_DNA"/>
</dbReference>
<organism evidence="5 6">
    <name type="scientific">Photobacterium rosenbergii</name>
    <dbReference type="NCBI Taxonomy" id="294936"/>
    <lineage>
        <taxon>Bacteria</taxon>
        <taxon>Pseudomonadati</taxon>
        <taxon>Pseudomonadota</taxon>
        <taxon>Gammaproteobacteria</taxon>
        <taxon>Vibrionales</taxon>
        <taxon>Vibrionaceae</taxon>
        <taxon>Photobacterium</taxon>
    </lineage>
</organism>